<proteinExistence type="predicted"/>
<protein>
    <submittedName>
        <fullName evidence="2">Uncharacterized protein</fullName>
    </submittedName>
</protein>
<evidence type="ECO:0000313" key="3">
    <source>
        <dbReference type="Proteomes" id="UP000054018"/>
    </source>
</evidence>
<accession>A0A0C9YLK2</accession>
<evidence type="ECO:0000313" key="2">
    <source>
        <dbReference type="EMBL" id="KIK17516.1"/>
    </source>
</evidence>
<sequence>MRKKIMIRIYSLFKNLSEYRRALDNLESLVVVRLFELTKMNRAGTGYKLQKHIAKALQTRSAAIKVALNHYNKCALVVQPPRQTLRWEEVVEYAFLADFDLLRDMREDISQRPWAHPTARFALDTFFKMRRAEEEITCLNIEILSRRHNFHSQFNGFHLKRLHDIATLPGFSSNLHLGESALKGPGESNNEPDIVIPSYLLARLQPPSSQPLHGDTHQDLEEEEDVEREVEEASHTLQDVMEVSFDLE</sequence>
<dbReference type="STRING" id="765257.A0A0C9YLK2"/>
<gene>
    <name evidence="2" type="ORF">PISMIDRAFT_15072</name>
</gene>
<feature type="compositionally biased region" description="Acidic residues" evidence="1">
    <location>
        <begin position="220"/>
        <end position="230"/>
    </location>
</feature>
<name>A0A0C9YLK2_9AGAM</name>
<dbReference type="OrthoDB" id="2676448at2759"/>
<dbReference type="HOGENOM" id="CLU_013084_0_2_1"/>
<dbReference type="AlphaFoldDB" id="A0A0C9YLK2"/>
<dbReference type="Proteomes" id="UP000054018">
    <property type="component" value="Unassembled WGS sequence"/>
</dbReference>
<reference evidence="3" key="2">
    <citation type="submission" date="2015-01" db="EMBL/GenBank/DDBJ databases">
        <title>Evolutionary Origins and Diversification of the Mycorrhizal Mutualists.</title>
        <authorList>
            <consortium name="DOE Joint Genome Institute"/>
            <consortium name="Mycorrhizal Genomics Consortium"/>
            <person name="Kohler A."/>
            <person name="Kuo A."/>
            <person name="Nagy L.G."/>
            <person name="Floudas D."/>
            <person name="Copeland A."/>
            <person name="Barry K.W."/>
            <person name="Cichocki N."/>
            <person name="Veneault-Fourrey C."/>
            <person name="LaButti K."/>
            <person name="Lindquist E.A."/>
            <person name="Lipzen A."/>
            <person name="Lundell T."/>
            <person name="Morin E."/>
            <person name="Murat C."/>
            <person name="Riley R."/>
            <person name="Ohm R."/>
            <person name="Sun H."/>
            <person name="Tunlid A."/>
            <person name="Henrissat B."/>
            <person name="Grigoriev I.V."/>
            <person name="Hibbett D.S."/>
            <person name="Martin F."/>
        </authorList>
    </citation>
    <scope>NUCLEOTIDE SEQUENCE [LARGE SCALE GENOMIC DNA]</scope>
    <source>
        <strain evidence="3">441</strain>
    </source>
</reference>
<reference evidence="2 3" key="1">
    <citation type="submission" date="2014-04" db="EMBL/GenBank/DDBJ databases">
        <authorList>
            <consortium name="DOE Joint Genome Institute"/>
            <person name="Kuo A."/>
            <person name="Kohler A."/>
            <person name="Costa M.D."/>
            <person name="Nagy L.G."/>
            <person name="Floudas D."/>
            <person name="Copeland A."/>
            <person name="Barry K.W."/>
            <person name="Cichocki N."/>
            <person name="Veneault-Fourrey C."/>
            <person name="LaButti K."/>
            <person name="Lindquist E.A."/>
            <person name="Lipzen A."/>
            <person name="Lundell T."/>
            <person name="Morin E."/>
            <person name="Murat C."/>
            <person name="Sun H."/>
            <person name="Tunlid A."/>
            <person name="Henrissat B."/>
            <person name="Grigoriev I.V."/>
            <person name="Hibbett D.S."/>
            <person name="Martin F."/>
            <person name="Nordberg H.P."/>
            <person name="Cantor M.N."/>
            <person name="Hua S.X."/>
        </authorList>
    </citation>
    <scope>NUCLEOTIDE SEQUENCE [LARGE SCALE GENOMIC DNA]</scope>
    <source>
        <strain evidence="2 3">441</strain>
    </source>
</reference>
<feature type="region of interest" description="Disordered" evidence="1">
    <location>
        <begin position="206"/>
        <end position="248"/>
    </location>
</feature>
<organism evidence="2 3">
    <name type="scientific">Pisolithus microcarpus 441</name>
    <dbReference type="NCBI Taxonomy" id="765257"/>
    <lineage>
        <taxon>Eukaryota</taxon>
        <taxon>Fungi</taxon>
        <taxon>Dikarya</taxon>
        <taxon>Basidiomycota</taxon>
        <taxon>Agaricomycotina</taxon>
        <taxon>Agaricomycetes</taxon>
        <taxon>Agaricomycetidae</taxon>
        <taxon>Boletales</taxon>
        <taxon>Sclerodermatineae</taxon>
        <taxon>Pisolithaceae</taxon>
        <taxon>Pisolithus</taxon>
    </lineage>
</organism>
<dbReference type="EMBL" id="KN833826">
    <property type="protein sequence ID" value="KIK17516.1"/>
    <property type="molecule type" value="Genomic_DNA"/>
</dbReference>
<evidence type="ECO:0000256" key="1">
    <source>
        <dbReference type="SAM" id="MobiDB-lite"/>
    </source>
</evidence>
<keyword evidence="3" id="KW-1185">Reference proteome</keyword>